<protein>
    <submittedName>
        <fullName evidence="2">AdoMet_MTases domain containing protein</fullName>
    </submittedName>
</protein>
<dbReference type="Pfam" id="PF08242">
    <property type="entry name" value="Methyltransf_12"/>
    <property type="match status" value="1"/>
</dbReference>
<dbReference type="SUPFAM" id="SSF53335">
    <property type="entry name" value="S-adenosyl-L-methionine-dependent methyltransferases"/>
    <property type="match status" value="1"/>
</dbReference>
<sequence length="312" mass="36272">MALYDLVSFRHRLTQALQVSEAVNKLIELQNSIANIKSQVPVLNDENKEYINSLINHYEQVIKLAQQPELEFKGHIDKVNEEIGRITHRLFANNYELEERYGDANFVRNHRRIYVNADVEDIIKQRILLHTSWRYPALEIGCRDGEWTQFLVAADPLYIMDRHSEFLESTSSKFPEAYQRRLRNYPLINHNLSALPKDQFAFVFSWGYFNYVSLDTMKQYLKQIFGLLRPGGIFMFSYNDGDTPSGAGMAENFSQTYMPKSMLIPLSESIGFDVGQNFDYDANVSWLELKRPGELQTVKSHQVLGEIRLINT</sequence>
<proteinExistence type="predicted"/>
<dbReference type="EMBL" id="LR796233">
    <property type="protein sequence ID" value="CAB4128215.1"/>
    <property type="molecule type" value="Genomic_DNA"/>
</dbReference>
<organism evidence="2">
    <name type="scientific">uncultured Caudovirales phage</name>
    <dbReference type="NCBI Taxonomy" id="2100421"/>
    <lineage>
        <taxon>Viruses</taxon>
        <taxon>Duplodnaviria</taxon>
        <taxon>Heunggongvirae</taxon>
        <taxon>Uroviricota</taxon>
        <taxon>Caudoviricetes</taxon>
        <taxon>Peduoviridae</taxon>
        <taxon>Maltschvirus</taxon>
        <taxon>Maltschvirus maltsch</taxon>
    </lineage>
</organism>
<feature type="domain" description="Methyltransferase type 12" evidence="1">
    <location>
        <begin position="138"/>
        <end position="234"/>
    </location>
</feature>
<accession>A0A6J5L3B4</accession>
<evidence type="ECO:0000313" key="2">
    <source>
        <dbReference type="EMBL" id="CAB4128215.1"/>
    </source>
</evidence>
<dbReference type="Gene3D" id="3.40.50.150">
    <property type="entry name" value="Vaccinia Virus protein VP39"/>
    <property type="match status" value="1"/>
</dbReference>
<evidence type="ECO:0000259" key="1">
    <source>
        <dbReference type="Pfam" id="PF08242"/>
    </source>
</evidence>
<dbReference type="CDD" id="cd02440">
    <property type="entry name" value="AdoMet_MTases"/>
    <property type="match status" value="1"/>
</dbReference>
<name>A0A6J5L3B4_9CAUD</name>
<reference evidence="2" key="1">
    <citation type="submission" date="2020-04" db="EMBL/GenBank/DDBJ databases">
        <authorList>
            <person name="Chiriac C."/>
            <person name="Salcher M."/>
            <person name="Ghai R."/>
            <person name="Kavagutti S V."/>
        </authorList>
    </citation>
    <scope>NUCLEOTIDE SEQUENCE</scope>
</reference>
<dbReference type="InterPro" id="IPR029063">
    <property type="entry name" value="SAM-dependent_MTases_sf"/>
</dbReference>
<gene>
    <name evidence="2" type="ORF">UFOVP112_13</name>
</gene>
<dbReference type="InterPro" id="IPR013217">
    <property type="entry name" value="Methyltransf_12"/>
</dbReference>